<feature type="region of interest" description="Disordered" evidence="1">
    <location>
        <begin position="732"/>
        <end position="752"/>
    </location>
</feature>
<feature type="compositionally biased region" description="Polar residues" evidence="1">
    <location>
        <begin position="243"/>
        <end position="253"/>
    </location>
</feature>
<feature type="region of interest" description="Disordered" evidence="1">
    <location>
        <begin position="1062"/>
        <end position="1096"/>
    </location>
</feature>
<dbReference type="InterPro" id="IPR000595">
    <property type="entry name" value="cNMP-bd_dom"/>
</dbReference>
<dbReference type="AlphaFoldDB" id="A0AB34JIU5"/>
<feature type="region of interest" description="Disordered" evidence="1">
    <location>
        <begin position="238"/>
        <end position="278"/>
    </location>
</feature>
<dbReference type="Gene3D" id="2.60.120.10">
    <property type="entry name" value="Jelly Rolls"/>
    <property type="match status" value="1"/>
</dbReference>
<dbReference type="SMART" id="SM00100">
    <property type="entry name" value="cNMP"/>
    <property type="match status" value="1"/>
</dbReference>
<name>A0AB34JIU5_PRYPA</name>
<organism evidence="3 4">
    <name type="scientific">Prymnesium parvum</name>
    <name type="common">Toxic golden alga</name>
    <dbReference type="NCBI Taxonomy" id="97485"/>
    <lineage>
        <taxon>Eukaryota</taxon>
        <taxon>Haptista</taxon>
        <taxon>Haptophyta</taxon>
        <taxon>Prymnesiophyceae</taxon>
        <taxon>Prymnesiales</taxon>
        <taxon>Prymnesiaceae</taxon>
        <taxon>Prymnesium</taxon>
    </lineage>
</organism>
<comment type="caution">
    <text evidence="3">The sequence shown here is derived from an EMBL/GenBank/DDBJ whole genome shotgun (WGS) entry which is preliminary data.</text>
</comment>
<dbReference type="PROSITE" id="PS50042">
    <property type="entry name" value="CNMP_BINDING_3"/>
    <property type="match status" value="1"/>
</dbReference>
<evidence type="ECO:0000256" key="1">
    <source>
        <dbReference type="SAM" id="MobiDB-lite"/>
    </source>
</evidence>
<dbReference type="CDD" id="cd00038">
    <property type="entry name" value="CAP_ED"/>
    <property type="match status" value="1"/>
</dbReference>
<dbReference type="InterPro" id="IPR018490">
    <property type="entry name" value="cNMP-bd_dom_sf"/>
</dbReference>
<evidence type="ECO:0000313" key="4">
    <source>
        <dbReference type="Proteomes" id="UP001515480"/>
    </source>
</evidence>
<dbReference type="InterPro" id="IPR014710">
    <property type="entry name" value="RmlC-like_jellyroll"/>
</dbReference>
<feature type="region of interest" description="Disordered" evidence="1">
    <location>
        <begin position="594"/>
        <end position="619"/>
    </location>
</feature>
<evidence type="ECO:0000313" key="3">
    <source>
        <dbReference type="EMBL" id="KAL1521834.1"/>
    </source>
</evidence>
<proteinExistence type="predicted"/>
<reference evidence="3 4" key="1">
    <citation type="journal article" date="2024" name="Science">
        <title>Giant polyketide synthase enzymes in the biosynthesis of giant marine polyether toxins.</title>
        <authorList>
            <person name="Fallon T.R."/>
            <person name="Shende V.V."/>
            <person name="Wierzbicki I.H."/>
            <person name="Pendleton A.L."/>
            <person name="Watervoot N.F."/>
            <person name="Auber R.P."/>
            <person name="Gonzalez D.J."/>
            <person name="Wisecaver J.H."/>
            <person name="Moore B.S."/>
        </authorList>
    </citation>
    <scope>NUCLEOTIDE SEQUENCE [LARGE SCALE GENOMIC DNA]</scope>
    <source>
        <strain evidence="3 4">12B1</strain>
    </source>
</reference>
<keyword evidence="4" id="KW-1185">Reference proteome</keyword>
<feature type="domain" description="Cyclic nucleotide-binding" evidence="2">
    <location>
        <begin position="33"/>
        <end position="130"/>
    </location>
</feature>
<gene>
    <name evidence="3" type="ORF">AB1Y20_021485</name>
</gene>
<accession>A0AB34JIU5</accession>
<evidence type="ECO:0000259" key="2">
    <source>
        <dbReference type="PROSITE" id="PS50042"/>
    </source>
</evidence>
<dbReference type="Proteomes" id="UP001515480">
    <property type="component" value="Unassembled WGS sequence"/>
</dbReference>
<feature type="compositionally biased region" description="Basic and acidic residues" evidence="1">
    <location>
        <begin position="1077"/>
        <end position="1088"/>
    </location>
</feature>
<dbReference type="SUPFAM" id="SSF51206">
    <property type="entry name" value="cAMP-binding domain-like"/>
    <property type="match status" value="1"/>
</dbReference>
<sequence length="1096" mass="114728">MAYSGSTMSLHSAVLHSEVPHEEACELLGACELFAELSPAERSTLASTLSILHLAPRDEVTRCREEATFWGVVLQGRLHLKTDEDSACFLGAGALLGVTGLFHGGLRSYSLHSEGNSTLAVLTYAELDELRELHRPLADRVLSLLARAHLRRTHSTVDGARRRGTICAGMLASMSLAPPRADGCDVAEGAEAAEEAGVRALLRSHERLGWGERAVSLIGGTAEALYLRVGAQRSRVTGYADSSAASTPRQTPEMSGGGTEPSAGWGPPSDGSETFPPVVSLPTTAAAAEAEAAAAAAALAAAALAAALAEVEAEAADASGDEPLQGGKAELRVPSLLVAAAAGEAAAAGAALAGVLGEIGVQHDEAKRLLSFSREAYAEAKQFEGPLQLLDEVRDEMARAAASPAPLLPASRALLALLSHVVRALNVLNYRTPTDPPLAELELLRRLCMRLTLLLLLLRTSTCAEAAAAPPPPPAGASTLCAEQLLERARTCPAHHVCLDGLVRHAAARLFWAARVGRCEAEVAWPRLLGAVHAEFGELSAEAIGEFRAALDPSRGGVVSIVDFGLLTDEIGIAGALHLAARLAETAAETSSLARKGSRAGGAAPPPDAPAGGGAEALSQAEQERLSRTVFIRGARQMQLELPSPLRTSLAVFGNVARAMALDDGVLVELELPREAEARAAKAAEKAGGREDGVRFLFCERRPWAKAHSAFSGQTTLSLALGADVSVVRTASGGGKASQHNSLAQLQRRKSLPGVSTREKVRKLLSVKPRELSELSAGGLRHGTLITELGPTHRWTPPPADPSQQLLKLRLAAARRASGLHARVKEELALHAEALDGRTLLPVLAPPQHLEAVAERLLQAEAAEADAQLQALRQFVGGVGGGGGGRGGDEASLTERDVELLEICEAQAKLAERVRRQSREAPSDQLGDEGECAAELGRLLQEYASFDAHVHLDEMSDILCAFEQRLAASMHEWSGAGVMMLPRVNASDKLREGGGGGGGGGAFECEAEQDVGLLEATARADAEALQLLSLLHLSRGDDKEAAAHTSAPPDERTAVAPMAAPAAQLTKSPLPNAHLPFVRDHSSPRHDQSLLVSSEL</sequence>
<dbReference type="EMBL" id="JBGBPQ010000007">
    <property type="protein sequence ID" value="KAL1521834.1"/>
    <property type="molecule type" value="Genomic_DNA"/>
</dbReference>
<protein>
    <recommendedName>
        <fullName evidence="2">Cyclic nucleotide-binding domain-containing protein</fullName>
    </recommendedName>
</protein>